<dbReference type="OrthoDB" id="9801978at2"/>
<protein>
    <recommendedName>
        <fullName evidence="5">Alanine racemase</fullName>
        <ecNumber evidence="5">5.1.1.1</ecNumber>
    </recommendedName>
</protein>
<evidence type="ECO:0000256" key="5">
    <source>
        <dbReference type="HAMAP-Rule" id="MF_01201"/>
    </source>
</evidence>
<dbReference type="Gene3D" id="3.90.190.20">
    <property type="entry name" value="Mur ligase, C-terminal domain"/>
    <property type="match status" value="1"/>
</dbReference>
<feature type="active site" description="Proton acceptor; specific for D-alanine" evidence="5">
    <location>
        <position position="488"/>
    </location>
</feature>
<dbReference type="GO" id="GO:0030170">
    <property type="term" value="F:pyridoxal phosphate binding"/>
    <property type="evidence" value="ECO:0007669"/>
    <property type="project" value="UniProtKB-UniRule"/>
</dbReference>
<dbReference type="Pfam" id="PF01168">
    <property type="entry name" value="Ala_racemase_N"/>
    <property type="match status" value="1"/>
</dbReference>
<dbReference type="PANTHER" id="PTHR30511:SF0">
    <property type="entry name" value="ALANINE RACEMASE, CATABOLIC-RELATED"/>
    <property type="match status" value="1"/>
</dbReference>
<dbReference type="SUPFAM" id="SSF63418">
    <property type="entry name" value="MurE/MurF N-terminal domain"/>
    <property type="match status" value="1"/>
</dbReference>
<dbReference type="NCBIfam" id="NF008897">
    <property type="entry name" value="PRK11930.1"/>
    <property type="match status" value="1"/>
</dbReference>
<evidence type="ECO:0000256" key="3">
    <source>
        <dbReference type="ARBA" id="ARBA00022898"/>
    </source>
</evidence>
<feature type="active site" description="Proton acceptor; specific for L-alanine" evidence="5">
    <location>
        <position position="716"/>
    </location>
</feature>
<comment type="function">
    <text evidence="5">Catalyzes the interconversion of L-alanine and D-alanine. May also act on other amino acids.</text>
</comment>
<dbReference type="InterPro" id="IPR036565">
    <property type="entry name" value="Mur-like_cat_sf"/>
</dbReference>
<feature type="binding site" evidence="5 7">
    <location>
        <position position="765"/>
    </location>
    <ligand>
        <name>substrate</name>
    </ligand>
</feature>
<dbReference type="GO" id="GO:0008784">
    <property type="term" value="F:alanine racemase activity"/>
    <property type="evidence" value="ECO:0007669"/>
    <property type="project" value="UniProtKB-UniRule"/>
</dbReference>
<accession>A0A1I4YIC5</accession>
<dbReference type="Pfam" id="PF08245">
    <property type="entry name" value="Mur_ligase_M"/>
    <property type="match status" value="1"/>
</dbReference>
<dbReference type="CDD" id="cd00430">
    <property type="entry name" value="PLPDE_III_AR"/>
    <property type="match status" value="1"/>
</dbReference>
<comment type="similarity">
    <text evidence="5">Belongs to the alanine racemase family.</text>
</comment>
<organism evidence="9 10">
    <name type="scientific">Algoriella xinjiangensis</name>
    <dbReference type="NCBI Taxonomy" id="684065"/>
    <lineage>
        <taxon>Bacteria</taxon>
        <taxon>Pseudomonadati</taxon>
        <taxon>Bacteroidota</taxon>
        <taxon>Flavobacteriia</taxon>
        <taxon>Flavobacteriales</taxon>
        <taxon>Weeksellaceae</taxon>
        <taxon>Algoriella</taxon>
    </lineage>
</organism>
<dbReference type="InterPro" id="IPR005863">
    <property type="entry name" value="UDP-N-AcMur_synth"/>
</dbReference>
<dbReference type="Gene3D" id="3.40.1390.10">
    <property type="entry name" value="MurE/MurF, N-terminal domain"/>
    <property type="match status" value="1"/>
</dbReference>
<dbReference type="GO" id="GO:0071555">
    <property type="term" value="P:cell wall organization"/>
    <property type="evidence" value="ECO:0007669"/>
    <property type="project" value="InterPro"/>
</dbReference>
<dbReference type="Gene3D" id="3.20.20.10">
    <property type="entry name" value="Alanine racemase"/>
    <property type="match status" value="1"/>
</dbReference>
<dbReference type="InterPro" id="IPR009006">
    <property type="entry name" value="Ala_racemase/Decarboxylase_C"/>
</dbReference>
<dbReference type="Proteomes" id="UP000199149">
    <property type="component" value="Unassembled WGS sequence"/>
</dbReference>
<dbReference type="SMART" id="SM01005">
    <property type="entry name" value="Ala_racemase_C"/>
    <property type="match status" value="1"/>
</dbReference>
<dbReference type="GO" id="GO:0005829">
    <property type="term" value="C:cytosol"/>
    <property type="evidence" value="ECO:0007669"/>
    <property type="project" value="TreeGrafter"/>
</dbReference>
<evidence type="ECO:0000256" key="6">
    <source>
        <dbReference type="PIRSR" id="PIRSR600821-50"/>
    </source>
</evidence>
<evidence type="ECO:0000256" key="1">
    <source>
        <dbReference type="ARBA" id="ARBA00000316"/>
    </source>
</evidence>
<sequence>MKSYNLNQLARIINGTLIGKGDEIINQIFFDSRMIINPIHGIFFAFHGNQKDGHHYLQDAYQKGIRNFVVEKAPTNFVDANFIEVKNPLNALQVWAKYHRKQFTFPVIGITGSNGKTIVKEWLNQLLWKKFSIVRSPKSYNSQFGAALSILQMEDKNDLGIFEAGISMPNEMQNLEEIIQPTIGVLTKIGEAHLENFENQEEIIFEKLKLFTHVDKLVYNIENEKLHQIILEDEHLSKIDKITYGYTDFATVKINQILSNQTNTQISILHNQEEFTYTIPFIDDASIKNSLICLTTLISLNIDYKLFKEEFNQLLPIEMRLEIKEAINNSILINDTFNSDLNSLKIGLNVLNQQPKEKKSLVLTDILQSNLSDEELYQQTADLVNPYHFDEIVLIGEKISQFKHLFQSYVRSYNSTEEFLEQFKHQNVDNEAILLKGSRPFKLEKISNELETRSNDSVLEINLQYLIENINVYRSLLKPTTKLMCMVKANSYGTGSFEVANMLQNNGIDFLGVAIADEGKELREAGITVPIIVMNPEQSSYSTLIDYQLEPEIYSLRVLKLFIQKLQEKQISTAYPIHLKMETGMNRLGFHEDDFDELIAILKNNSQVEVRSIFTHLATADMPEEADYVNYQLNRFDKSYATISEALDIKPIKHALNSPGIVAYSDRQYDMVRLGIGMYGYSEYTDFMQKYLKPVVRFKTVISQISEIEIGETVSYGRRFTAEKHTKIATLPVGYADGIRRSLGYGKGKVGINGQLATITGTICMDMMMVDVTDIPCKEGDEVTIFGDSPTIADVTKWLETIPYEVLTSVSHRIKRVYYKE</sequence>
<dbReference type="EC" id="5.1.1.1" evidence="5"/>
<dbReference type="EMBL" id="FOUZ01000011">
    <property type="protein sequence ID" value="SFN37755.1"/>
    <property type="molecule type" value="Genomic_DNA"/>
</dbReference>
<evidence type="ECO:0000256" key="2">
    <source>
        <dbReference type="ARBA" id="ARBA00001933"/>
    </source>
</evidence>
<dbReference type="InterPro" id="IPR000821">
    <property type="entry name" value="Ala_racemase"/>
</dbReference>
<dbReference type="SUPFAM" id="SSF50621">
    <property type="entry name" value="Alanine racemase C-terminal domain-like"/>
    <property type="match status" value="1"/>
</dbReference>
<dbReference type="HAMAP" id="MF_01201">
    <property type="entry name" value="Ala_racemase"/>
    <property type="match status" value="1"/>
</dbReference>
<comment type="pathway">
    <text evidence="5">Amino-acid biosynthesis; D-alanine biosynthesis; D-alanine from L-alanine: step 1/1.</text>
</comment>
<evidence type="ECO:0000256" key="4">
    <source>
        <dbReference type="ARBA" id="ARBA00023235"/>
    </source>
</evidence>
<name>A0A1I4YIC5_9FLAO</name>
<dbReference type="InterPro" id="IPR029066">
    <property type="entry name" value="PLP-binding_barrel"/>
</dbReference>
<dbReference type="Pfam" id="PF00842">
    <property type="entry name" value="Ala_racemase_C"/>
    <property type="match status" value="1"/>
</dbReference>
<dbReference type="Gene3D" id="2.40.37.10">
    <property type="entry name" value="Lyase, Ornithine Decarboxylase, Chain A, domain 1"/>
    <property type="match status" value="1"/>
</dbReference>
<dbReference type="GO" id="GO:0030632">
    <property type="term" value="P:D-alanine biosynthetic process"/>
    <property type="evidence" value="ECO:0007669"/>
    <property type="project" value="UniProtKB-UniRule"/>
</dbReference>
<evidence type="ECO:0000313" key="9">
    <source>
        <dbReference type="EMBL" id="SFN37755.1"/>
    </source>
</evidence>
<dbReference type="PANTHER" id="PTHR30511">
    <property type="entry name" value="ALANINE RACEMASE"/>
    <property type="match status" value="1"/>
</dbReference>
<dbReference type="SUPFAM" id="SSF51419">
    <property type="entry name" value="PLP-binding barrel"/>
    <property type="match status" value="1"/>
</dbReference>
<dbReference type="PRINTS" id="PR00992">
    <property type="entry name" value="ALARACEMASE"/>
</dbReference>
<evidence type="ECO:0000256" key="7">
    <source>
        <dbReference type="PIRSR" id="PIRSR600821-52"/>
    </source>
</evidence>
<evidence type="ECO:0000313" key="10">
    <source>
        <dbReference type="Proteomes" id="UP000199149"/>
    </source>
</evidence>
<dbReference type="RefSeq" id="WP_092908786.1">
    <property type="nucleotide sequence ID" value="NZ_FOUZ01000011.1"/>
</dbReference>
<dbReference type="UniPathway" id="UPA00042">
    <property type="reaction ID" value="UER00497"/>
</dbReference>
<dbReference type="InterPro" id="IPR035911">
    <property type="entry name" value="MurE/MurF_N"/>
</dbReference>
<gene>
    <name evidence="9" type="ORF">SAMN05421738_11164</name>
</gene>
<dbReference type="STRING" id="684065.SAMN05421738_11164"/>
<dbReference type="NCBIfam" id="TIGR01143">
    <property type="entry name" value="murF"/>
    <property type="match status" value="1"/>
</dbReference>
<dbReference type="AlphaFoldDB" id="A0A1I4YIC5"/>
<evidence type="ECO:0000259" key="8">
    <source>
        <dbReference type="SMART" id="SM01005"/>
    </source>
</evidence>
<feature type="domain" description="Alanine racemase C-terminal" evidence="8">
    <location>
        <begin position="695"/>
        <end position="819"/>
    </location>
</feature>
<feature type="modified residue" description="N6-(pyridoxal phosphate)lysine" evidence="5 6">
    <location>
        <position position="488"/>
    </location>
</feature>
<dbReference type="GO" id="GO:0047480">
    <property type="term" value="F:UDP-N-acetylmuramoyl-tripeptide-D-alanyl-D-alanine ligase activity"/>
    <property type="evidence" value="ECO:0007669"/>
    <property type="project" value="InterPro"/>
</dbReference>
<dbReference type="InterPro" id="IPR011079">
    <property type="entry name" value="Ala_racemase_C"/>
</dbReference>
<dbReference type="InterPro" id="IPR001608">
    <property type="entry name" value="Ala_racemase_N"/>
</dbReference>
<dbReference type="NCBIfam" id="TIGR00492">
    <property type="entry name" value="alr"/>
    <property type="match status" value="1"/>
</dbReference>
<reference evidence="10" key="1">
    <citation type="submission" date="2016-10" db="EMBL/GenBank/DDBJ databases">
        <authorList>
            <person name="Varghese N."/>
            <person name="Submissions S."/>
        </authorList>
    </citation>
    <scope>NUCLEOTIDE SEQUENCE [LARGE SCALE GENOMIC DNA]</scope>
    <source>
        <strain evidence="10">XJ109</strain>
    </source>
</reference>
<comment type="cofactor">
    <cofactor evidence="2 5 6">
        <name>pyridoxal 5'-phosphate</name>
        <dbReference type="ChEBI" id="CHEBI:597326"/>
    </cofactor>
</comment>
<dbReference type="InterPro" id="IPR013221">
    <property type="entry name" value="Mur_ligase_cen"/>
</dbReference>
<keyword evidence="10" id="KW-1185">Reference proteome</keyword>
<keyword evidence="4 5" id="KW-0413">Isomerase</keyword>
<comment type="catalytic activity">
    <reaction evidence="1 5">
        <text>L-alanine = D-alanine</text>
        <dbReference type="Rhea" id="RHEA:20249"/>
        <dbReference type="ChEBI" id="CHEBI:57416"/>
        <dbReference type="ChEBI" id="CHEBI:57972"/>
        <dbReference type="EC" id="5.1.1.1"/>
    </reaction>
</comment>
<dbReference type="SUPFAM" id="SSF53623">
    <property type="entry name" value="MurD-like peptide ligases, catalytic domain"/>
    <property type="match status" value="1"/>
</dbReference>
<keyword evidence="3 5" id="KW-0663">Pyridoxal phosphate</keyword>
<dbReference type="InterPro" id="IPR036615">
    <property type="entry name" value="Mur_ligase_C_dom_sf"/>
</dbReference>
<dbReference type="SUPFAM" id="SSF53244">
    <property type="entry name" value="MurD-like peptide ligases, peptide-binding domain"/>
    <property type="match status" value="1"/>
</dbReference>
<dbReference type="GO" id="GO:0005524">
    <property type="term" value="F:ATP binding"/>
    <property type="evidence" value="ECO:0007669"/>
    <property type="project" value="InterPro"/>
</dbReference>
<dbReference type="FunFam" id="3.20.20.10:FF:000002">
    <property type="entry name" value="Alanine racemase"/>
    <property type="match status" value="1"/>
</dbReference>
<proteinExistence type="inferred from homology"/>
<feature type="binding site" evidence="5 7">
    <location>
        <position position="587"/>
    </location>
    <ligand>
        <name>substrate</name>
    </ligand>
</feature>
<dbReference type="Gene3D" id="3.40.1190.10">
    <property type="entry name" value="Mur-like, catalytic domain"/>
    <property type="match status" value="1"/>
</dbReference>